<sequence>MIKAFEIERQGPEDYVVTSTETITAINNLQNHNDDGSTNGVPGDRQVTGMLVTGTADDVVLYVTSSDPRSRSSPVSDRSDALDTNSGVLSKLTQDGNSWNHIALVRGLPRSTEKHSTNDLILDEETGNLLISQGGNSGSGAPNDEFTFTPEYAYSAAILSVDVDAVEGMSTKTDTGNVPYKHDLPTLNPSVSQAPDSTPFGGMGGQNMAVWESNSPVQVYATGLRNSYDITQTEDGTLYATDNGVGGGWGAPPVNEGTNSCLNEPVSEGNPEDEDQIHLIEEDGYYGHPNPTRGNPDGAGLYEAESDGAQIGSDDILSGAVPSANPIECDYQEPGSEDGAVETFGMSTNGIHEYTASNFDGAMQGDLLAAGLSGPIFRVQLNSDGTSATDTSEIFTNNAGPLDIEAQGDEDQYPGTVWVADIYGSSINIYEPNDYDGSGAVCDPSDPSGDADGDGFTNGDEQAVGTDPCSSASQPGDWDEDGNPNALDDDDDNDGQPDTSDPFALDPDNGATTQVVTDCPADPEDSAETCLTFSGESLDRTSLFGLGFTGLMTNGQDDYADLYDRSKIQAGGAADIFGIEEVTGDGSAFGSDDDQRQGFQFGMAPPDEPFVVHGEITNGFNGEVPPEYWNYGIFLGTGTQADYTKLVIGSNGGNGGEIEYAVEESNSASNTQLPEDGVIGGTVDLYITVDPTTDPVTVTYEYAIDGGERIEVGTETIPSSWVSGDSMAVGVIPTATGASGTYSANYNELEVELVAESSASDPEASVAITPNSGVDASTFSNDGFQIENTGDVDITSISIDTETTILPDLVYDPAGTAGDGGDKSFELGSESDDVGVVSTADADLFDEPKNGQNSEDGYQRLTVGFTDFQPGETLLFGSDGDPTSIKGSGDAQQTEAGPVSGAELAGATITVQFADGTTETIRTFGDGSAGGSTVVTSADQSTAPTLDVQNVQLDSNALDARHSAATVSETSQTLTLSGPAGATVQVMQANTELNLVDVPEYDGTPGYNVEPYEGNNFVDVTYHTVTLGSDGIGTVDVTVPDADDQQAYFMAAIENDDGTMGAPSNVVVLEQGQPDDGSGDTPTDGEAIYRVNVGGSELAAIDSGAAWESDTNNDPSQYRTSAGSDESQESGPDGDTVTLQSVVPDSTPQDLYQSTRYDPADGSEMQWAFPVQSGETYEIRVYVAETYIDSTYTDEPREYDVTVEGQTVLDNYDMYQELGHDVGSVKTFEVTPTDGTLNLEFLHESENPMIAGLEVVQLSDGGGNTAPTIDPISDQTVTEGDSTTVPATTSDDDGDTVSLSLGQSPDFVSLSNGELTIAPQSGDAANSPYTVEVIADDGTDQTTETFQVTVESSDGGTADGEVVYRVNVGGPELSGSPVWAQDEDGSPSQHLVTTDTSFSDFGGAVDEKASNVPQDVPLDVYNSARYINTDNQQTSQSMDWEFNTQQGATYEVRLYFAEPYFGGSGPAQEGARQFHVDIEGERKLENYDIYADVGFGTGTMKTFTVTSDGTLNVNLVDGAANNPIVSGIEVVQLGDGGGNTAPAIDAISDQTVTEGDSTTVSVTTSDDDGDAVSLSLGQSPEFVSLSNGELTIAPQSGDAANSPYTVEVIADDGTDQTTETFEVAVEVPAGTTPEASVSITPNSGVDATTWDNNAYQIENTGDVEITSISIDTDTTILPDLVYDPYGTAGDGGDKSFQAGSGSDDVGVVSTADADLFDKPKNDANGDDGFQRLTLEFTDFQSGETLTFGSDGDPTSIKGAENDVQSTLAGPVSGAELAGATITVEFADGTTQTVRTFGDGSAGGSTVVTSADQSTAPTLDVEGVSLDSSALDARHSAATVSDTEQTLTVTGRDNTAVLVMQANTELNLEGVPEYDGTPGYNVEPYEGNNFVDVTYYSVSLGSDGIGTVDVTVPDADDQQAYFMAIENDDGSTSAPSNVVVLEQGQPDDSGPGPIGEFANAPADPDGDGLYEDVNGDGSVDVGDAQALFANNDDPVVQNNVDAFDFNGDGSVDVGDAQALFASIGGT</sequence>
<proteinExistence type="predicted"/>
<dbReference type="Pfam" id="PF00404">
    <property type="entry name" value="Dockerin_1"/>
    <property type="match status" value="1"/>
</dbReference>
<evidence type="ECO:0000313" key="3">
    <source>
        <dbReference type="EMBL" id="MFC5973466.1"/>
    </source>
</evidence>
<dbReference type="PROSITE" id="PS50222">
    <property type="entry name" value="EF_HAND_2"/>
    <property type="match status" value="1"/>
</dbReference>
<dbReference type="RefSeq" id="WP_247418024.1">
    <property type="nucleotide sequence ID" value="NZ_JALLGW010000001.1"/>
</dbReference>
<name>A0ABD5RSA9_9EURY</name>
<protein>
    <submittedName>
        <fullName evidence="3">Malectin domain-containing carbohydrate-binding protein</fullName>
    </submittedName>
</protein>
<gene>
    <name evidence="3" type="ORF">ACFPYI_19225</name>
</gene>
<dbReference type="SUPFAM" id="SSF49313">
    <property type="entry name" value="Cadherin-like"/>
    <property type="match status" value="2"/>
</dbReference>
<dbReference type="InterPro" id="IPR008979">
    <property type="entry name" value="Galactose-bd-like_sf"/>
</dbReference>
<feature type="region of interest" description="Disordered" evidence="1">
    <location>
        <begin position="1106"/>
        <end position="1150"/>
    </location>
</feature>
<dbReference type="InterPro" id="IPR011042">
    <property type="entry name" value="6-blade_b-propeller_TolB-like"/>
</dbReference>
<dbReference type="Gene3D" id="2.60.40.10">
    <property type="entry name" value="Immunoglobulins"/>
    <property type="match status" value="2"/>
</dbReference>
<dbReference type="InterPro" id="IPR015919">
    <property type="entry name" value="Cadherin-like_sf"/>
</dbReference>
<dbReference type="InterPro" id="IPR002048">
    <property type="entry name" value="EF_hand_dom"/>
</dbReference>
<dbReference type="InterPro" id="IPR036439">
    <property type="entry name" value="Dockerin_dom_sf"/>
</dbReference>
<feature type="domain" description="EF-hand" evidence="2">
    <location>
        <begin position="1990"/>
        <end position="2025"/>
    </location>
</feature>
<dbReference type="Gene3D" id="2.120.10.30">
    <property type="entry name" value="TolB, C-terminal domain"/>
    <property type="match status" value="1"/>
</dbReference>
<dbReference type="EMBL" id="JBHSQH010000001">
    <property type="protein sequence ID" value="MFC5973466.1"/>
    <property type="molecule type" value="Genomic_DNA"/>
</dbReference>
<dbReference type="Pfam" id="PF11721">
    <property type="entry name" value="Malectin"/>
    <property type="match status" value="2"/>
</dbReference>
<organism evidence="3 4">
    <name type="scientific">Halomarina salina</name>
    <dbReference type="NCBI Taxonomy" id="1872699"/>
    <lineage>
        <taxon>Archaea</taxon>
        <taxon>Methanobacteriati</taxon>
        <taxon>Methanobacteriota</taxon>
        <taxon>Stenosarchaea group</taxon>
        <taxon>Halobacteria</taxon>
        <taxon>Halobacteriales</taxon>
        <taxon>Natronomonadaceae</taxon>
        <taxon>Halomarina</taxon>
    </lineage>
</organism>
<dbReference type="InterPro" id="IPR021720">
    <property type="entry name" value="Malectin_dom"/>
</dbReference>
<dbReference type="Proteomes" id="UP001596099">
    <property type="component" value="Unassembled WGS sequence"/>
</dbReference>
<evidence type="ECO:0000313" key="4">
    <source>
        <dbReference type="Proteomes" id="UP001596099"/>
    </source>
</evidence>
<comment type="caution">
    <text evidence="3">The sequence shown here is derived from an EMBL/GenBank/DDBJ whole genome shotgun (WGS) entry which is preliminary data.</text>
</comment>
<dbReference type="SUPFAM" id="SSF49785">
    <property type="entry name" value="Galactose-binding domain-like"/>
    <property type="match status" value="1"/>
</dbReference>
<feature type="compositionally biased region" description="Polar residues" evidence="1">
    <location>
        <begin position="1109"/>
        <end position="1125"/>
    </location>
</feature>
<dbReference type="PANTHER" id="PTHR34590">
    <property type="entry name" value="OS03G0124300 PROTEIN-RELATED"/>
    <property type="match status" value="1"/>
</dbReference>
<feature type="compositionally biased region" description="Acidic residues" evidence="1">
    <location>
        <begin position="477"/>
        <end position="495"/>
    </location>
</feature>
<feature type="region of interest" description="Disordered" evidence="1">
    <location>
        <begin position="878"/>
        <end position="899"/>
    </location>
</feature>
<dbReference type="SUPFAM" id="SSF63446">
    <property type="entry name" value="Type I dockerin domain"/>
    <property type="match status" value="1"/>
</dbReference>
<dbReference type="Gene3D" id="1.10.1330.10">
    <property type="entry name" value="Dockerin domain"/>
    <property type="match status" value="1"/>
</dbReference>
<reference evidence="3 4" key="1">
    <citation type="journal article" date="2019" name="Int. J. Syst. Evol. Microbiol.">
        <title>The Global Catalogue of Microorganisms (GCM) 10K type strain sequencing project: providing services to taxonomists for standard genome sequencing and annotation.</title>
        <authorList>
            <consortium name="The Broad Institute Genomics Platform"/>
            <consortium name="The Broad Institute Genome Sequencing Center for Infectious Disease"/>
            <person name="Wu L."/>
            <person name="Ma J."/>
        </authorList>
    </citation>
    <scope>NUCLEOTIDE SEQUENCE [LARGE SCALE GENOMIC DNA]</scope>
    <source>
        <strain evidence="3 4">CGMCC 1.12543</strain>
    </source>
</reference>
<feature type="compositionally biased region" description="Polar residues" evidence="1">
    <location>
        <begin position="1137"/>
        <end position="1150"/>
    </location>
</feature>
<dbReference type="InterPro" id="IPR013783">
    <property type="entry name" value="Ig-like_fold"/>
</dbReference>
<accession>A0ABD5RSA9</accession>
<feature type="region of interest" description="Disordered" evidence="1">
    <location>
        <begin position="435"/>
        <end position="527"/>
    </location>
</feature>
<dbReference type="InterPro" id="IPR045272">
    <property type="entry name" value="ANXUR1/2-like"/>
</dbReference>
<evidence type="ECO:0000256" key="1">
    <source>
        <dbReference type="SAM" id="MobiDB-lite"/>
    </source>
</evidence>
<evidence type="ECO:0000259" key="2">
    <source>
        <dbReference type="PROSITE" id="PS50222"/>
    </source>
</evidence>
<dbReference type="Gene3D" id="2.60.120.430">
    <property type="entry name" value="Galactose-binding lectin"/>
    <property type="match status" value="2"/>
</dbReference>
<keyword evidence="4" id="KW-1185">Reference proteome</keyword>
<dbReference type="InterPro" id="IPR002105">
    <property type="entry name" value="Dockerin_1_rpt"/>
</dbReference>